<keyword evidence="5" id="KW-1185">Reference proteome</keyword>
<name>A0ABS7XID9_9FLAO</name>
<reference evidence="5" key="1">
    <citation type="submission" date="2023-07" db="EMBL/GenBank/DDBJ databases">
        <title>Novel species isolated from saline lakes on Tibetan Plateau.</title>
        <authorList>
            <person name="Lu H."/>
        </authorList>
    </citation>
    <scope>NUCLEOTIDE SEQUENCE [LARGE SCALE GENOMIC DNA]</scope>
    <source>
        <strain evidence="5">CAK8W</strain>
    </source>
</reference>
<sequence>MKKITYLFLLMVIPFGIMAQELPLDFEVAEDDSFSGFNDATANVVEDPTDPTNQVLELTSAGNDFDGASINLATYVDLSDDSNNTITLRFWSPDATTRTHLLKFEGATNGPGAAELYFDTTIDGWQTITLDFPAGLANDYPTLVLFADAGVGNTATGTYYIDDIDGPNGDPVPEPIEDITVSAPDPTEANSDVLSIYNDTNNYTNIWVPEYSFGEASFVDISGNQTIKIDFSAAGWGQGREPSNLVDISQYDRVHFDYYVDDRFDPGSMGEQVLFILIDNDGGTNEYNYELTLGGSDGTLQVGSWVSVDVPLSFFENLGFDKSLFFQYKLGTTSDLYSKIVYFDNIYFSSDTPLSNNKFTQAEFKVYPNPSKGDWNIRTTETIKSVQVYNITGRLVREVNVNASEAVINTNGLSSGVYLAKVSNEFDQTKTIKLIKE</sequence>
<proteinExistence type="predicted"/>
<dbReference type="EMBL" id="JAIQZE010000001">
    <property type="protein sequence ID" value="MBZ9777666.1"/>
    <property type="molecule type" value="Genomic_DNA"/>
</dbReference>
<dbReference type="Gene3D" id="2.60.120.260">
    <property type="entry name" value="Galactose-binding domain-like"/>
    <property type="match status" value="1"/>
</dbReference>
<evidence type="ECO:0000259" key="3">
    <source>
        <dbReference type="Pfam" id="PF18962"/>
    </source>
</evidence>
<feature type="signal peptide" evidence="2">
    <location>
        <begin position="1"/>
        <end position="19"/>
    </location>
</feature>
<evidence type="ECO:0000313" key="5">
    <source>
        <dbReference type="Proteomes" id="UP001199314"/>
    </source>
</evidence>
<evidence type="ECO:0000313" key="4">
    <source>
        <dbReference type="EMBL" id="MBZ9777666.1"/>
    </source>
</evidence>
<accession>A0ABS7XID9</accession>
<evidence type="ECO:0000256" key="1">
    <source>
        <dbReference type="ARBA" id="ARBA00022729"/>
    </source>
</evidence>
<dbReference type="NCBIfam" id="TIGR04183">
    <property type="entry name" value="Por_Secre_tail"/>
    <property type="match status" value="1"/>
</dbReference>
<dbReference type="InterPro" id="IPR026444">
    <property type="entry name" value="Secre_tail"/>
</dbReference>
<dbReference type="RefSeq" id="WP_224460030.1">
    <property type="nucleotide sequence ID" value="NZ_JAIQZE010000001.1"/>
</dbReference>
<protein>
    <submittedName>
        <fullName evidence="4">T9SS type A sorting domain-containing protein</fullName>
    </submittedName>
</protein>
<keyword evidence="1 2" id="KW-0732">Signal</keyword>
<feature type="chain" id="PRO_5046701238" evidence="2">
    <location>
        <begin position="20"/>
        <end position="437"/>
    </location>
</feature>
<gene>
    <name evidence="4" type="ORF">LB452_01915</name>
</gene>
<comment type="caution">
    <text evidence="4">The sequence shown here is derived from an EMBL/GenBank/DDBJ whole genome shotgun (WGS) entry which is preliminary data.</text>
</comment>
<feature type="domain" description="Secretion system C-terminal sorting" evidence="3">
    <location>
        <begin position="366"/>
        <end position="430"/>
    </location>
</feature>
<organism evidence="4 5">
    <name type="scientific">Psychroflexus longus</name>
    <dbReference type="NCBI Taxonomy" id="2873596"/>
    <lineage>
        <taxon>Bacteria</taxon>
        <taxon>Pseudomonadati</taxon>
        <taxon>Bacteroidota</taxon>
        <taxon>Flavobacteriia</taxon>
        <taxon>Flavobacteriales</taxon>
        <taxon>Flavobacteriaceae</taxon>
        <taxon>Psychroflexus</taxon>
    </lineage>
</organism>
<dbReference type="Proteomes" id="UP001199314">
    <property type="component" value="Unassembled WGS sequence"/>
</dbReference>
<dbReference type="Pfam" id="PF18962">
    <property type="entry name" value="Por_Secre_tail"/>
    <property type="match status" value="1"/>
</dbReference>
<evidence type="ECO:0000256" key="2">
    <source>
        <dbReference type="SAM" id="SignalP"/>
    </source>
</evidence>